<sequence length="384" mass="43500">MGEFLALQFAPAVLVLPKAERGFHLIHRVDLAVAEVIDKRVEEQLQELLDIGVLLKRILLQQQRADRKDGAVEYCHEEEREHEPDVHHAEQERNRDEDIPECLDERARELKDPIIRQANRADAPVLGIEEHLLVPEQCVDQTDMPAFALLFQVGELFRRLRPADGVRQEAYGVFALLVVHELMQLDHQLHILADAIASVAARFDDGGLVECAERAGDDEQHAHHVEADSTGQKRAQVFSGLQRNNGILRKPNFLELAVFNFATAADADDAADGDAGRVADKRVDDFDERALLENGVRVDGNDNRVGSDVDARVESVGFAAVLLIENDQFFIHRGTVDFQDFFRDKRLFIWLAERKQLERVDEQLERVVLGAVVDHDDFVLRKVE</sequence>
<feature type="region of interest" description="Disordered" evidence="1">
    <location>
        <begin position="77"/>
        <end position="97"/>
    </location>
</feature>
<organism evidence="2">
    <name type="scientific">bioreactor metagenome</name>
    <dbReference type="NCBI Taxonomy" id="1076179"/>
    <lineage>
        <taxon>unclassified sequences</taxon>
        <taxon>metagenomes</taxon>
        <taxon>ecological metagenomes</taxon>
    </lineage>
</organism>
<accession>A0A644YF90</accession>
<proteinExistence type="predicted"/>
<reference evidence="2" key="1">
    <citation type="submission" date="2019-08" db="EMBL/GenBank/DDBJ databases">
        <authorList>
            <person name="Kucharzyk K."/>
            <person name="Murdoch R.W."/>
            <person name="Higgins S."/>
            <person name="Loffler F."/>
        </authorList>
    </citation>
    <scope>NUCLEOTIDE SEQUENCE</scope>
</reference>
<protein>
    <submittedName>
        <fullName evidence="2">Uncharacterized protein</fullName>
    </submittedName>
</protein>
<dbReference type="EMBL" id="VSSQ01004788">
    <property type="protein sequence ID" value="MPM26638.1"/>
    <property type="molecule type" value="Genomic_DNA"/>
</dbReference>
<name>A0A644YF90_9ZZZZ</name>
<evidence type="ECO:0000256" key="1">
    <source>
        <dbReference type="SAM" id="MobiDB-lite"/>
    </source>
</evidence>
<gene>
    <name evidence="2" type="ORF">SDC9_73142</name>
</gene>
<comment type="caution">
    <text evidence="2">The sequence shown here is derived from an EMBL/GenBank/DDBJ whole genome shotgun (WGS) entry which is preliminary data.</text>
</comment>
<dbReference type="AlphaFoldDB" id="A0A644YF90"/>
<evidence type="ECO:0000313" key="2">
    <source>
        <dbReference type="EMBL" id="MPM26638.1"/>
    </source>
</evidence>